<dbReference type="AlphaFoldDB" id="A0A6N9HP08"/>
<evidence type="ECO:0000313" key="4">
    <source>
        <dbReference type="Proteomes" id="UP000448575"/>
    </source>
</evidence>
<evidence type="ECO:0000256" key="1">
    <source>
        <dbReference type="ARBA" id="ARBA00022729"/>
    </source>
</evidence>
<proteinExistence type="predicted"/>
<dbReference type="Pfam" id="PF02230">
    <property type="entry name" value="Abhydrolase_2"/>
    <property type="match status" value="1"/>
</dbReference>
<comment type="caution">
    <text evidence="3">The sequence shown here is derived from an EMBL/GenBank/DDBJ whole genome shotgun (WGS) entry which is preliminary data.</text>
</comment>
<dbReference type="InterPro" id="IPR029058">
    <property type="entry name" value="AB_hydrolase_fold"/>
</dbReference>
<protein>
    <recommendedName>
        <fullName evidence="2">Phospholipase/carboxylesterase/thioesterase domain-containing protein</fullName>
    </recommendedName>
</protein>
<keyword evidence="4" id="KW-1185">Reference proteome</keyword>
<sequence length="274" mass="30026">MTKTIAFGIFLCAALASCTTAPRQHDLIANPTPLGRDIFSAVSPNRFESGSFTSSRGMQVPYRLLRPSKLSPGNTYPLVVQLHGSGGIGTDNLSQLERMAKSWAMPDVRDRYQAFILIPQFPIRSANYGPPAPDQHAVASQALSDAMELVREFSSVHPVDKSRIYATGFSMGGSAAWLLPSQAPEVFAAIAPISGIAPPDSQVANFTNLPVLAIHGGSDVENPIVADRRFIRTIASHGGQQVSLREYVGLEHQPPADIYPGFWWRDWLFRQRRR</sequence>
<keyword evidence="1" id="KW-0732">Signal</keyword>
<feature type="domain" description="Phospholipase/carboxylesterase/thioesterase" evidence="2">
    <location>
        <begin position="135"/>
        <end position="253"/>
    </location>
</feature>
<gene>
    <name evidence="3" type="ORF">GTP41_25190</name>
</gene>
<dbReference type="Proteomes" id="UP000448575">
    <property type="component" value="Unassembled WGS sequence"/>
</dbReference>
<dbReference type="PANTHER" id="PTHR43037">
    <property type="entry name" value="UNNAMED PRODUCT-RELATED"/>
    <property type="match status" value="1"/>
</dbReference>
<dbReference type="InterPro" id="IPR050955">
    <property type="entry name" value="Plant_Biomass_Hydrol_Est"/>
</dbReference>
<dbReference type="Gene3D" id="3.40.50.1820">
    <property type="entry name" value="alpha/beta hydrolase"/>
    <property type="match status" value="1"/>
</dbReference>
<organism evidence="3 4">
    <name type="scientific">Pseudoduganella guangdongensis</name>
    <dbReference type="NCBI Taxonomy" id="2692179"/>
    <lineage>
        <taxon>Bacteria</taxon>
        <taxon>Pseudomonadati</taxon>
        <taxon>Pseudomonadota</taxon>
        <taxon>Betaproteobacteria</taxon>
        <taxon>Burkholderiales</taxon>
        <taxon>Oxalobacteraceae</taxon>
        <taxon>Telluria group</taxon>
        <taxon>Pseudoduganella</taxon>
    </lineage>
</organism>
<evidence type="ECO:0000313" key="3">
    <source>
        <dbReference type="EMBL" id="MYN05398.1"/>
    </source>
</evidence>
<dbReference type="PANTHER" id="PTHR43037:SF1">
    <property type="entry name" value="BLL1128 PROTEIN"/>
    <property type="match status" value="1"/>
</dbReference>
<dbReference type="GO" id="GO:0016787">
    <property type="term" value="F:hydrolase activity"/>
    <property type="evidence" value="ECO:0007669"/>
    <property type="project" value="InterPro"/>
</dbReference>
<reference evidence="3 4" key="1">
    <citation type="submission" date="2019-12" db="EMBL/GenBank/DDBJ databases">
        <title>Novel species isolated from a subtropical stream in China.</title>
        <authorList>
            <person name="Lu H."/>
        </authorList>
    </citation>
    <scope>NUCLEOTIDE SEQUENCE [LARGE SCALE GENOMIC DNA]</scope>
    <source>
        <strain evidence="3 4">DS3</strain>
    </source>
</reference>
<dbReference type="SUPFAM" id="SSF53474">
    <property type="entry name" value="alpha/beta-Hydrolases"/>
    <property type="match status" value="1"/>
</dbReference>
<evidence type="ECO:0000259" key="2">
    <source>
        <dbReference type="Pfam" id="PF02230"/>
    </source>
</evidence>
<dbReference type="PROSITE" id="PS51257">
    <property type="entry name" value="PROKAR_LIPOPROTEIN"/>
    <property type="match status" value="1"/>
</dbReference>
<dbReference type="EMBL" id="WWCJ01000029">
    <property type="protein sequence ID" value="MYN05398.1"/>
    <property type="molecule type" value="Genomic_DNA"/>
</dbReference>
<accession>A0A6N9HP08</accession>
<name>A0A6N9HP08_9BURK</name>
<dbReference type="InterPro" id="IPR003140">
    <property type="entry name" value="PLipase/COase/thioEstase"/>
</dbReference>
<dbReference type="RefSeq" id="WP_161028345.1">
    <property type="nucleotide sequence ID" value="NZ_WWCJ01000029.1"/>
</dbReference>